<dbReference type="OrthoDB" id="1710675at2759"/>
<dbReference type="GO" id="GO:0016788">
    <property type="term" value="F:hydrolase activity, acting on ester bonds"/>
    <property type="evidence" value="ECO:0007669"/>
    <property type="project" value="TreeGrafter"/>
</dbReference>
<dbReference type="PANTHER" id="PTHR32440:SF11">
    <property type="entry name" value="METALLOPHOSPHOESTERASE DOMAIN-CONTAINING PROTEIN"/>
    <property type="match status" value="1"/>
</dbReference>
<dbReference type="AlphaFoldDB" id="A0A6A4M5N1"/>
<keyword evidence="2" id="KW-1185">Reference proteome</keyword>
<protein>
    <submittedName>
        <fullName evidence="1">Uncharacterized protein</fullName>
    </submittedName>
</protein>
<proteinExistence type="predicted"/>
<evidence type="ECO:0000313" key="2">
    <source>
        <dbReference type="Proteomes" id="UP000428333"/>
    </source>
</evidence>
<organism evidence="1 2">
    <name type="scientific">Rhododendron williamsianum</name>
    <dbReference type="NCBI Taxonomy" id="262921"/>
    <lineage>
        <taxon>Eukaryota</taxon>
        <taxon>Viridiplantae</taxon>
        <taxon>Streptophyta</taxon>
        <taxon>Embryophyta</taxon>
        <taxon>Tracheophyta</taxon>
        <taxon>Spermatophyta</taxon>
        <taxon>Magnoliopsida</taxon>
        <taxon>eudicotyledons</taxon>
        <taxon>Gunneridae</taxon>
        <taxon>Pentapetalae</taxon>
        <taxon>asterids</taxon>
        <taxon>Ericales</taxon>
        <taxon>Ericaceae</taxon>
        <taxon>Ericoideae</taxon>
        <taxon>Rhodoreae</taxon>
        <taxon>Rhododendron</taxon>
    </lineage>
</organism>
<dbReference type="PANTHER" id="PTHR32440">
    <property type="entry name" value="PHOSPHATASE DCR2-RELATED-RELATED"/>
    <property type="match status" value="1"/>
</dbReference>
<dbReference type="Proteomes" id="UP000428333">
    <property type="component" value="Linkage Group LG02"/>
</dbReference>
<evidence type="ECO:0000313" key="1">
    <source>
        <dbReference type="EMBL" id="KAE9465855.1"/>
    </source>
</evidence>
<feature type="non-terminal residue" evidence="1">
    <location>
        <position position="1"/>
    </location>
</feature>
<comment type="caution">
    <text evidence="1">The sequence shown here is derived from an EMBL/GenBank/DDBJ whole genome shotgun (WGS) entry which is preliminary data.</text>
</comment>
<accession>A0A6A4M5N1</accession>
<name>A0A6A4M5N1_9ERIC</name>
<gene>
    <name evidence="1" type="ORF">C3L33_02218</name>
</gene>
<dbReference type="GO" id="GO:0005737">
    <property type="term" value="C:cytoplasm"/>
    <property type="evidence" value="ECO:0007669"/>
    <property type="project" value="TreeGrafter"/>
</dbReference>
<sequence>MKNEIKDNALSYSKTGPKELWPSVSNYVLQLLPANGSPSPVALLYFMDSGGWFLSRIYIRNPSRMQLNEAVLCRIPEIIFWHIPTTAYKEVAPTSLPQSSCVGSINLESVAPQEAEMGVMKLLEGRPSVKVRKRHGNLV</sequence>
<dbReference type="EMBL" id="QEFC01000222">
    <property type="protein sequence ID" value="KAE9465855.1"/>
    <property type="molecule type" value="Genomic_DNA"/>
</dbReference>
<reference evidence="1 2" key="1">
    <citation type="journal article" date="2019" name="Genome Biol. Evol.">
        <title>The Rhododendron genome and chromosomal organization provide insight into shared whole-genome duplications across the heath family (Ericaceae).</title>
        <authorList>
            <person name="Soza V.L."/>
            <person name="Lindsley D."/>
            <person name="Waalkes A."/>
            <person name="Ramage E."/>
            <person name="Patwardhan R.P."/>
            <person name="Burton J.N."/>
            <person name="Adey A."/>
            <person name="Kumar A."/>
            <person name="Qiu R."/>
            <person name="Shendure J."/>
            <person name="Hall B."/>
        </authorList>
    </citation>
    <scope>NUCLEOTIDE SEQUENCE [LARGE SCALE GENOMIC DNA]</scope>
    <source>
        <strain evidence="1">RSF 1966-606</strain>
    </source>
</reference>